<keyword evidence="1" id="KW-0472">Membrane</keyword>
<protein>
    <submittedName>
        <fullName evidence="2">Uncharacterized protein</fullName>
    </submittedName>
</protein>
<sequence>MASNALVYGAGGGVVGLLIGLFAGSGGPSQEDMSAAVTGAMRPAQEASATAAQSTADALAALDARLAAIEEGMAANAPDMEALKTAISEEVSAAVGGVQSALSEEIAATGKAQSTRLDEALGQISEGMAESARVAAAAVASAVPGASGEATAAGDTTVSEALGVGQTALFADGKVRVFVSRIDPEGGSVVLAFKGEQVTLGSGGSVKVALGGGSCTVSVMGLSENGVTLGSDCDAAAEAPEEEEAANVAPEDGVRPGSSIGLADGVLRVFVASLDAEAATARIAINGVQTYVVASGESVEVPSGEQTCTVTVTGVGNGMVGLEGSCG</sequence>
<feature type="transmembrane region" description="Helical" evidence="1">
    <location>
        <begin position="6"/>
        <end position="24"/>
    </location>
</feature>
<proteinExistence type="predicted"/>
<gene>
    <name evidence="2" type="ORF">GQA70_06385</name>
</gene>
<accession>A0ABX7F6Q6</accession>
<keyword evidence="3" id="KW-1185">Reference proteome</keyword>
<keyword evidence="1" id="KW-0812">Transmembrane</keyword>
<dbReference type="RefSeq" id="WP_023850675.1">
    <property type="nucleotide sequence ID" value="NZ_CP047166.1"/>
</dbReference>
<evidence type="ECO:0000313" key="2">
    <source>
        <dbReference type="EMBL" id="QRF65972.1"/>
    </source>
</evidence>
<keyword evidence="1" id="KW-1133">Transmembrane helix</keyword>
<organism evidence="2 3">
    <name type="scientific">Ponticoccus alexandrii</name>
    <dbReference type="NCBI Taxonomy" id="1943633"/>
    <lineage>
        <taxon>Bacteria</taxon>
        <taxon>Pseudomonadati</taxon>
        <taxon>Pseudomonadota</taxon>
        <taxon>Alphaproteobacteria</taxon>
        <taxon>Rhodobacterales</taxon>
        <taxon>Roseobacteraceae</taxon>
        <taxon>Ponticoccus</taxon>
    </lineage>
</organism>
<dbReference type="Proteomes" id="UP000596387">
    <property type="component" value="Chromosome"/>
</dbReference>
<reference evidence="2 3" key="1">
    <citation type="submission" date="2019-12" db="EMBL/GenBank/DDBJ databases">
        <title>Complete Genome Sequence of a Quorum-Sensing Bacterium,Rhodobacteraceae bacterium C31, Isolated from a marine microalgae symbiotic bacteria.</title>
        <authorList>
            <person name="Zhang Y."/>
        </authorList>
    </citation>
    <scope>NUCLEOTIDE SEQUENCE [LARGE SCALE GENOMIC DNA]</scope>
    <source>
        <strain evidence="2 3">C31</strain>
    </source>
</reference>
<evidence type="ECO:0000256" key="1">
    <source>
        <dbReference type="SAM" id="Phobius"/>
    </source>
</evidence>
<evidence type="ECO:0000313" key="3">
    <source>
        <dbReference type="Proteomes" id="UP000596387"/>
    </source>
</evidence>
<dbReference type="EMBL" id="CP047166">
    <property type="protein sequence ID" value="QRF65972.1"/>
    <property type="molecule type" value="Genomic_DNA"/>
</dbReference>
<name>A0ABX7F6Q6_9RHOB</name>